<feature type="signal peptide" evidence="1">
    <location>
        <begin position="1"/>
        <end position="22"/>
    </location>
</feature>
<feature type="chain" id="PRO_5021455539" evidence="1">
    <location>
        <begin position="23"/>
        <end position="243"/>
    </location>
</feature>
<dbReference type="OrthoDB" id="7391161at2"/>
<name>A0A4Y8ZPJ0_9SPHN</name>
<comment type="caution">
    <text evidence="2">The sequence shown here is derived from an EMBL/GenBank/DDBJ whole genome shotgun (WGS) entry which is preliminary data.</text>
</comment>
<dbReference type="AlphaFoldDB" id="A0A4Y8ZPJ0"/>
<protein>
    <submittedName>
        <fullName evidence="2">Uncharacterized protein</fullName>
    </submittedName>
</protein>
<dbReference type="EMBL" id="SPDV01000021">
    <property type="protein sequence ID" value="TFI57923.1"/>
    <property type="molecule type" value="Genomic_DNA"/>
</dbReference>
<keyword evidence="1" id="KW-0732">Signal</keyword>
<keyword evidence="3" id="KW-1185">Reference proteome</keyword>
<evidence type="ECO:0000313" key="3">
    <source>
        <dbReference type="Proteomes" id="UP000298213"/>
    </source>
</evidence>
<evidence type="ECO:0000256" key="1">
    <source>
        <dbReference type="SAM" id="SignalP"/>
    </source>
</evidence>
<evidence type="ECO:0000313" key="2">
    <source>
        <dbReference type="EMBL" id="TFI57923.1"/>
    </source>
</evidence>
<gene>
    <name evidence="2" type="ORF">E2493_12050</name>
</gene>
<sequence length="243" mass="26121">MPPRPVPIAFAALFLSPPAAYAQTPPAVAGIERRVQEVRAELLKPGPVVPGWNVGGADPALALERAGADQHYLLIEDGEERIVQIRSDRRIAHFAPGTWRPIDSYGSAIAYAERPSIGFAPIGTRFVIGTRVHGWRENGLTCSKGMSHAILYEIPGAPADGLSRDAAIGMFRISMLALEDQTICERAEGSAATGWRIRSLLPDGRDLPALNQGEPRLTVVPAAPIAELVRGKRLEPTDGTAER</sequence>
<proteinExistence type="predicted"/>
<dbReference type="Proteomes" id="UP000298213">
    <property type="component" value="Unassembled WGS sequence"/>
</dbReference>
<reference evidence="2 3" key="1">
    <citation type="submission" date="2019-03" db="EMBL/GenBank/DDBJ databases">
        <title>Genome sequence of Sphingomonas sp. 17J27-24.</title>
        <authorList>
            <person name="Kim M."/>
            <person name="Maeng S."/>
            <person name="Sathiyaraj S."/>
        </authorList>
    </citation>
    <scope>NUCLEOTIDE SEQUENCE [LARGE SCALE GENOMIC DNA]</scope>
    <source>
        <strain evidence="2 3">17J27-24</strain>
    </source>
</reference>
<organism evidence="2 3">
    <name type="scientific">Sphingomonas parva</name>
    <dbReference type="NCBI Taxonomy" id="2555898"/>
    <lineage>
        <taxon>Bacteria</taxon>
        <taxon>Pseudomonadati</taxon>
        <taxon>Pseudomonadota</taxon>
        <taxon>Alphaproteobacteria</taxon>
        <taxon>Sphingomonadales</taxon>
        <taxon>Sphingomonadaceae</taxon>
        <taxon>Sphingomonas</taxon>
    </lineage>
</organism>
<dbReference type="RefSeq" id="WP_135087095.1">
    <property type="nucleotide sequence ID" value="NZ_SPDV01000021.1"/>
</dbReference>
<accession>A0A4Y8ZPJ0</accession>